<dbReference type="Pfam" id="PF00248">
    <property type="entry name" value="Aldo_ket_red"/>
    <property type="match status" value="1"/>
</dbReference>
<dbReference type="GeneID" id="77488182"/>
<evidence type="ECO:0000313" key="2">
    <source>
        <dbReference type="EMBL" id="OAQ56201.1"/>
    </source>
</evidence>
<dbReference type="PANTHER" id="PTHR43364:SF4">
    <property type="entry name" value="NAD(P)-LINKED OXIDOREDUCTASE SUPERFAMILY PROTEIN"/>
    <property type="match status" value="1"/>
</dbReference>
<sequence length="315" mass="35498">MAEVRIGHSQVYAEQLGLGANAVGGHNLFPHLEDEVGKQIIRTALDNGINLLDTAYAYGFGRSEELIGEVLKEKEYDRSRVIIATKAAHDPNNSGKFNNTPEFLTQAVEEALKRLQTNYIDIFYIHFPDETTPKNEAIAALHQLKEAGKIRAIGVSNFSLAQLKEANQEGYVDIIEDHYSLIQRKAETELFPYIKQHKISFVPYFPLASGLLTGKYQIGQPLSFSKGDLRLKQPNFQGERFEKIIRTVEQLRPLAANYQTNIAQLVLAWYMKNPVISVVIPGAKKPEQVAINAQALDIHLTNEDYQKIDQLFAEF</sequence>
<keyword evidence="1" id="KW-0560">Oxidoreductase</keyword>
<dbReference type="EMBL" id="LWMN01000011">
    <property type="protein sequence ID" value="OAQ56201.1"/>
    <property type="molecule type" value="Genomic_DNA"/>
</dbReference>
<dbReference type="PROSITE" id="PS00062">
    <property type="entry name" value="ALDOKETO_REDUCTASE_2"/>
    <property type="match status" value="1"/>
</dbReference>
<dbReference type="AlphaFoldDB" id="A0A179ESH8"/>
<dbReference type="PRINTS" id="PR00069">
    <property type="entry name" value="ALDKETRDTASE"/>
</dbReference>
<comment type="caution">
    <text evidence="2">The sequence shown here is derived from an EMBL/GenBank/DDBJ whole genome shotgun (WGS) entry which is preliminary data.</text>
</comment>
<keyword evidence="3" id="KW-1185">Reference proteome</keyword>
<dbReference type="InterPro" id="IPR020471">
    <property type="entry name" value="AKR"/>
</dbReference>
<name>A0A179ESH8_ENTTH</name>
<gene>
    <name evidence="2" type="ORF">A6E74_05625</name>
</gene>
<evidence type="ECO:0000313" key="3">
    <source>
        <dbReference type="Proteomes" id="UP000078516"/>
    </source>
</evidence>
<dbReference type="SUPFAM" id="SSF51430">
    <property type="entry name" value="NAD(P)-linked oxidoreductase"/>
    <property type="match status" value="1"/>
</dbReference>
<dbReference type="Proteomes" id="UP000078516">
    <property type="component" value="Unassembled WGS sequence"/>
</dbReference>
<reference evidence="2 3" key="1">
    <citation type="submission" date="2016-04" db="EMBL/GenBank/DDBJ databases">
        <title>Draft genome of an Enterococcus thailandicus strain isolated from bovine feces.</title>
        <authorList>
            <person name="Beukers A.G."/>
            <person name="Zaheer R."/>
            <person name="Goji N."/>
            <person name="Cook S.R."/>
            <person name="Amoako K."/>
            <person name="Chaves A.V."/>
            <person name="Ward M.P."/>
            <person name="Mcallister T.A."/>
        </authorList>
    </citation>
    <scope>NUCLEOTIDE SEQUENCE [LARGE SCALE GENOMIC DNA]</scope>
    <source>
        <strain evidence="2 3">F0711D 46</strain>
    </source>
</reference>
<dbReference type="GO" id="GO:0016491">
    <property type="term" value="F:oxidoreductase activity"/>
    <property type="evidence" value="ECO:0007669"/>
    <property type="project" value="UniProtKB-KW"/>
</dbReference>
<dbReference type="InterPro" id="IPR023210">
    <property type="entry name" value="NADP_OxRdtase_dom"/>
</dbReference>
<accession>A0A179ESH8</accession>
<dbReference type="KEGG" id="eth:CK496_11105"/>
<dbReference type="InterPro" id="IPR050523">
    <property type="entry name" value="AKR_Detox_Biosynth"/>
</dbReference>
<dbReference type="RefSeq" id="WP_067483045.1">
    <property type="nucleotide sequence ID" value="NZ_BSWU01000011.1"/>
</dbReference>
<organism evidence="2 3">
    <name type="scientific">Enterococcus thailandicus</name>
    <dbReference type="NCBI Taxonomy" id="417368"/>
    <lineage>
        <taxon>Bacteria</taxon>
        <taxon>Bacillati</taxon>
        <taxon>Bacillota</taxon>
        <taxon>Bacilli</taxon>
        <taxon>Lactobacillales</taxon>
        <taxon>Enterococcaceae</taxon>
        <taxon>Enterococcus</taxon>
    </lineage>
</organism>
<protein>
    <submittedName>
        <fullName evidence="2">Oxidoreductase</fullName>
    </submittedName>
</protein>
<dbReference type="FunFam" id="3.20.20.100:FF:000004">
    <property type="entry name" value="Oxidoreductase, aldo/keto reductase"/>
    <property type="match status" value="1"/>
</dbReference>
<dbReference type="InterPro" id="IPR036812">
    <property type="entry name" value="NAD(P)_OxRdtase_dom_sf"/>
</dbReference>
<dbReference type="PANTHER" id="PTHR43364">
    <property type="entry name" value="NADH-SPECIFIC METHYLGLYOXAL REDUCTASE-RELATED"/>
    <property type="match status" value="1"/>
</dbReference>
<dbReference type="GO" id="GO:0005829">
    <property type="term" value="C:cytosol"/>
    <property type="evidence" value="ECO:0007669"/>
    <property type="project" value="TreeGrafter"/>
</dbReference>
<dbReference type="InterPro" id="IPR018170">
    <property type="entry name" value="Aldo/ket_reductase_CS"/>
</dbReference>
<evidence type="ECO:0000256" key="1">
    <source>
        <dbReference type="ARBA" id="ARBA00023002"/>
    </source>
</evidence>
<dbReference type="Gene3D" id="3.20.20.100">
    <property type="entry name" value="NADP-dependent oxidoreductase domain"/>
    <property type="match status" value="1"/>
</dbReference>
<proteinExistence type="predicted"/>